<sequence length="84" mass="9381">MLRSGTPDSWESVTLWALDRPLGILPFHPNGETDGPGETADPDIWSGGAEGYTYSMLRWCKSLLKHLRYNRRTLAESTDMPGSL</sequence>
<accession>V2XRL5</accession>
<protein>
    <submittedName>
        <fullName evidence="1">Uncharacterized protein</fullName>
    </submittedName>
</protein>
<gene>
    <name evidence="1" type="ORF">Moror_7168</name>
</gene>
<name>V2XRL5_MONRO</name>
<dbReference type="KEGG" id="mrr:Moror_7168"/>
<organism evidence="1 2">
    <name type="scientific">Moniliophthora roreri (strain MCA 2997)</name>
    <name type="common">Cocoa frosty pod rot fungus</name>
    <name type="synonym">Crinipellis roreri</name>
    <dbReference type="NCBI Taxonomy" id="1381753"/>
    <lineage>
        <taxon>Eukaryota</taxon>
        <taxon>Fungi</taxon>
        <taxon>Dikarya</taxon>
        <taxon>Basidiomycota</taxon>
        <taxon>Agaricomycotina</taxon>
        <taxon>Agaricomycetes</taxon>
        <taxon>Agaricomycetidae</taxon>
        <taxon>Agaricales</taxon>
        <taxon>Marasmiineae</taxon>
        <taxon>Marasmiaceae</taxon>
        <taxon>Moniliophthora</taxon>
    </lineage>
</organism>
<comment type="caution">
    <text evidence="1">The sequence shown here is derived from an EMBL/GenBank/DDBJ whole genome shotgun (WGS) entry which is preliminary data.</text>
</comment>
<reference evidence="1 2" key="1">
    <citation type="journal article" date="2014" name="BMC Genomics">
        <title>Genome and secretome analysis of the hemibiotrophic fungal pathogen, Moniliophthora roreri, which causes frosty pod rot disease of cacao: mechanisms of the biotrophic and necrotrophic phases.</title>
        <authorList>
            <person name="Meinhardt L.W."/>
            <person name="Costa G.G.L."/>
            <person name="Thomazella D.P.T."/>
            <person name="Teixeira P.J.P.L."/>
            <person name="Carazzolle M.F."/>
            <person name="Schuster S.C."/>
            <person name="Carlson J.E."/>
            <person name="Guiltinan M.J."/>
            <person name="Mieczkowski P."/>
            <person name="Farmer A."/>
            <person name="Ramaraj T."/>
            <person name="Crozier J."/>
            <person name="Davis R.E."/>
            <person name="Shao J."/>
            <person name="Melnick R.L."/>
            <person name="Pereira G.A.G."/>
            <person name="Bailey B.A."/>
        </authorList>
    </citation>
    <scope>NUCLEOTIDE SEQUENCE [LARGE SCALE GENOMIC DNA]</scope>
    <source>
        <strain evidence="1 2">MCA 2997</strain>
    </source>
</reference>
<dbReference type="Proteomes" id="UP000017559">
    <property type="component" value="Unassembled WGS sequence"/>
</dbReference>
<evidence type="ECO:0000313" key="2">
    <source>
        <dbReference type="Proteomes" id="UP000017559"/>
    </source>
</evidence>
<dbReference type="HOGENOM" id="CLU_2527993_0_0_1"/>
<dbReference type="AlphaFoldDB" id="V2XRL5"/>
<dbReference type="EMBL" id="AWSO01000050">
    <property type="protein sequence ID" value="ESK96382.1"/>
    <property type="molecule type" value="Genomic_DNA"/>
</dbReference>
<evidence type="ECO:0000313" key="1">
    <source>
        <dbReference type="EMBL" id="ESK96382.1"/>
    </source>
</evidence>
<keyword evidence="2" id="KW-1185">Reference proteome</keyword>
<proteinExistence type="predicted"/>